<evidence type="ECO:0000313" key="1">
    <source>
        <dbReference type="EMBL" id="MFC5813069.1"/>
    </source>
</evidence>
<keyword evidence="2" id="KW-1185">Reference proteome</keyword>
<dbReference type="Proteomes" id="UP001596112">
    <property type="component" value="Unassembled WGS sequence"/>
</dbReference>
<dbReference type="EMBL" id="JBHSNZ010000051">
    <property type="protein sequence ID" value="MFC5813069.1"/>
    <property type="molecule type" value="Genomic_DNA"/>
</dbReference>
<accession>A0ABW1BIN2</accession>
<gene>
    <name evidence="1" type="ORF">ACFQGO_37120</name>
</gene>
<dbReference type="RefSeq" id="WP_272172883.1">
    <property type="nucleotide sequence ID" value="NZ_JAQOSL010000069.1"/>
</dbReference>
<name>A0ABW1BIN2_9ACTN</name>
<comment type="caution">
    <text evidence="1">The sequence shown here is derived from an EMBL/GenBank/DDBJ whole genome shotgun (WGS) entry which is preliminary data.</text>
</comment>
<reference evidence="2" key="1">
    <citation type="journal article" date="2019" name="Int. J. Syst. Evol. Microbiol.">
        <title>The Global Catalogue of Microorganisms (GCM) 10K type strain sequencing project: providing services to taxonomists for standard genome sequencing and annotation.</title>
        <authorList>
            <consortium name="The Broad Institute Genomics Platform"/>
            <consortium name="The Broad Institute Genome Sequencing Center for Infectious Disease"/>
            <person name="Wu L."/>
            <person name="Ma J."/>
        </authorList>
    </citation>
    <scope>NUCLEOTIDE SEQUENCE [LARGE SCALE GENOMIC DNA]</scope>
    <source>
        <strain evidence="2">JCM 9918</strain>
    </source>
</reference>
<organism evidence="1 2">
    <name type="scientific">Streptomyces heilongjiangensis</name>
    <dbReference type="NCBI Taxonomy" id="945052"/>
    <lineage>
        <taxon>Bacteria</taxon>
        <taxon>Bacillati</taxon>
        <taxon>Actinomycetota</taxon>
        <taxon>Actinomycetes</taxon>
        <taxon>Kitasatosporales</taxon>
        <taxon>Streptomycetaceae</taxon>
        <taxon>Streptomyces</taxon>
    </lineage>
</organism>
<proteinExistence type="predicted"/>
<sequence length="49" mass="5450">MDAQEWHQRVTSAGGDVTAAISDWVEETGRLAEGTKISHIELRGWKPND</sequence>
<protein>
    <submittedName>
        <fullName evidence="1">Uncharacterized protein</fullName>
    </submittedName>
</protein>
<evidence type="ECO:0000313" key="2">
    <source>
        <dbReference type="Proteomes" id="UP001596112"/>
    </source>
</evidence>